<dbReference type="Proteomes" id="UP000615026">
    <property type="component" value="Unassembled WGS sequence"/>
</dbReference>
<evidence type="ECO:0000313" key="1">
    <source>
        <dbReference type="EMBL" id="MBE9066665.1"/>
    </source>
</evidence>
<keyword evidence="2" id="KW-1185">Reference proteome</keyword>
<dbReference type="AlphaFoldDB" id="A0A928X2H9"/>
<dbReference type="RefSeq" id="WP_193992592.1">
    <property type="nucleotide sequence ID" value="NZ_JADEXP010000053.1"/>
</dbReference>
<name>A0A928X2H9_LEPEC</name>
<comment type="caution">
    <text evidence="1">The sequence shown here is derived from an EMBL/GenBank/DDBJ whole genome shotgun (WGS) entry which is preliminary data.</text>
</comment>
<dbReference type="EMBL" id="JADEXP010000053">
    <property type="protein sequence ID" value="MBE9066665.1"/>
    <property type="molecule type" value="Genomic_DNA"/>
</dbReference>
<proteinExistence type="predicted"/>
<sequence>MKAIETTAVINESGQLTLDCNLDFTKPQRVRLIILIDETNESDPDETPTQEVIEGIQQGLQEALSGQTLPLSAM</sequence>
<evidence type="ECO:0000313" key="2">
    <source>
        <dbReference type="Proteomes" id="UP000615026"/>
    </source>
</evidence>
<organism evidence="1 2">
    <name type="scientific">Leptolyngbya cf. ectocarpi LEGE 11479</name>
    <dbReference type="NCBI Taxonomy" id="1828722"/>
    <lineage>
        <taxon>Bacteria</taxon>
        <taxon>Bacillati</taxon>
        <taxon>Cyanobacteriota</taxon>
        <taxon>Cyanophyceae</taxon>
        <taxon>Leptolyngbyales</taxon>
        <taxon>Leptolyngbyaceae</taxon>
        <taxon>Leptolyngbya group</taxon>
        <taxon>Leptolyngbya</taxon>
    </lineage>
</organism>
<reference evidence="1" key="1">
    <citation type="submission" date="2020-10" db="EMBL/GenBank/DDBJ databases">
        <authorList>
            <person name="Castelo-Branco R."/>
            <person name="Eusebio N."/>
            <person name="Adriana R."/>
            <person name="Vieira A."/>
            <person name="Brugerolle De Fraissinette N."/>
            <person name="Rezende De Castro R."/>
            <person name="Schneider M.P."/>
            <person name="Vasconcelos V."/>
            <person name="Leao P.N."/>
        </authorList>
    </citation>
    <scope>NUCLEOTIDE SEQUENCE</scope>
    <source>
        <strain evidence="1">LEGE 11479</strain>
    </source>
</reference>
<accession>A0A928X2H9</accession>
<protein>
    <submittedName>
        <fullName evidence="1">Uncharacterized protein</fullName>
    </submittedName>
</protein>
<gene>
    <name evidence="1" type="ORF">IQ260_08365</name>
</gene>